<dbReference type="InterPro" id="IPR014729">
    <property type="entry name" value="Rossmann-like_a/b/a_fold"/>
</dbReference>
<keyword evidence="1" id="KW-0511">Multifunctional enzyme</keyword>
<proteinExistence type="predicted"/>
<feature type="domain" description="Carbohydrate kinase PfkB" evidence="3">
    <location>
        <begin position="194"/>
        <end position="483"/>
    </location>
</feature>
<protein>
    <submittedName>
        <fullName evidence="5">PfkB family carbohydrate kinase</fullName>
    </submittedName>
</protein>
<dbReference type="Gene3D" id="3.40.1190.20">
    <property type="match status" value="1"/>
</dbReference>
<evidence type="ECO:0000256" key="2">
    <source>
        <dbReference type="ARBA" id="ARBA00023277"/>
    </source>
</evidence>
<dbReference type="InterPro" id="IPR011611">
    <property type="entry name" value="PfkB_dom"/>
</dbReference>
<dbReference type="Gene3D" id="3.40.50.620">
    <property type="entry name" value="HUPs"/>
    <property type="match status" value="1"/>
</dbReference>
<dbReference type="Pfam" id="PF01467">
    <property type="entry name" value="CTP_transf_like"/>
    <property type="match status" value="1"/>
</dbReference>
<dbReference type="RefSeq" id="WP_227177768.1">
    <property type="nucleotide sequence ID" value="NZ_JAJBZT010000001.1"/>
</dbReference>
<gene>
    <name evidence="5" type="ORF">LIN78_01500</name>
</gene>
<comment type="caution">
    <text evidence="5">The sequence shown here is derived from an EMBL/GenBank/DDBJ whole genome shotgun (WGS) entry which is preliminary data.</text>
</comment>
<dbReference type="InterPro" id="IPR029056">
    <property type="entry name" value="Ribokinase-like"/>
</dbReference>
<organism evidence="5 6">
    <name type="scientific">Leeia speluncae</name>
    <dbReference type="NCBI Taxonomy" id="2884804"/>
    <lineage>
        <taxon>Bacteria</taxon>
        <taxon>Pseudomonadati</taxon>
        <taxon>Pseudomonadota</taxon>
        <taxon>Betaproteobacteria</taxon>
        <taxon>Neisseriales</taxon>
        <taxon>Leeiaceae</taxon>
        <taxon>Leeia</taxon>
    </lineage>
</organism>
<evidence type="ECO:0000313" key="6">
    <source>
        <dbReference type="Proteomes" id="UP001165395"/>
    </source>
</evidence>
<dbReference type="GO" id="GO:0016301">
    <property type="term" value="F:kinase activity"/>
    <property type="evidence" value="ECO:0007669"/>
    <property type="project" value="UniProtKB-KW"/>
</dbReference>
<dbReference type="PANTHER" id="PTHR46969:SF1">
    <property type="entry name" value="BIFUNCTIONAL PROTEIN HLDE"/>
    <property type="match status" value="1"/>
</dbReference>
<dbReference type="Proteomes" id="UP001165395">
    <property type="component" value="Unassembled WGS sequence"/>
</dbReference>
<evidence type="ECO:0000256" key="1">
    <source>
        <dbReference type="ARBA" id="ARBA00023268"/>
    </source>
</evidence>
<feature type="domain" description="Cytidyltransferase-like" evidence="4">
    <location>
        <begin position="30"/>
        <end position="131"/>
    </location>
</feature>
<keyword evidence="5" id="KW-0808">Transferase</keyword>
<dbReference type="EMBL" id="JAJBZT010000001">
    <property type="protein sequence ID" value="MCB6182231.1"/>
    <property type="molecule type" value="Genomic_DNA"/>
</dbReference>
<name>A0ABS8D2L9_9NEIS</name>
<evidence type="ECO:0000259" key="4">
    <source>
        <dbReference type="Pfam" id="PF01467"/>
    </source>
</evidence>
<keyword evidence="6" id="KW-1185">Reference proteome</keyword>
<keyword evidence="5" id="KW-0418">Kinase</keyword>
<dbReference type="SUPFAM" id="SSF53613">
    <property type="entry name" value="Ribokinase-like"/>
    <property type="match status" value="1"/>
</dbReference>
<dbReference type="InterPro" id="IPR004821">
    <property type="entry name" value="Cyt_trans-like"/>
</dbReference>
<reference evidence="5" key="1">
    <citation type="submission" date="2021-10" db="EMBL/GenBank/DDBJ databases">
        <title>The complete genome sequence of Leeia sp. TBRC 13508.</title>
        <authorList>
            <person name="Charoenyingcharoen P."/>
            <person name="Yukphan P."/>
        </authorList>
    </citation>
    <scope>NUCLEOTIDE SEQUENCE</scope>
    <source>
        <strain evidence="5">TBRC 13508</strain>
    </source>
</reference>
<accession>A0ABS8D2L9</accession>
<dbReference type="PANTHER" id="PTHR46969">
    <property type="entry name" value="BIFUNCTIONAL PROTEIN HLDE"/>
    <property type="match status" value="1"/>
</dbReference>
<dbReference type="NCBIfam" id="TIGR00125">
    <property type="entry name" value="cyt_tran_rel"/>
    <property type="match status" value="1"/>
</dbReference>
<keyword evidence="2" id="KW-0119">Carbohydrate metabolism</keyword>
<evidence type="ECO:0000259" key="3">
    <source>
        <dbReference type="Pfam" id="PF00294"/>
    </source>
</evidence>
<evidence type="ECO:0000313" key="5">
    <source>
        <dbReference type="EMBL" id="MCB6182231.1"/>
    </source>
</evidence>
<sequence length="505" mass="55335">MSKEKIITLDEISALLAAPEFVGKKIIHCHGTFDLMHAGHIRHLQKAKSLGDVLVVTVTSDRYVRKGPGRPVFSQQLRAEYLSALAAVDYVCISDYETANAAIESVKPSLYVKGSDYVDESKDVTGNISKEIDAVRQFGGDVYFTDEITFSSTKLLNEHFDVFSLETREFLNSFKEKCNLSDFLNNIKRLKSLNVLVIGDAILDEYHYVSVLGQTGKGNTLAVKYGSEEQFLGGSIAVAKHVAGFAGNVTLLAALGNEAGTAEKIQHKLPENITTKFVHYKSAQTLLKRRFVDQEMQRLFEVYYGGEESDRELLDAELNTWITAHAAEFDVVIVPDFGNGMISKSVAETISKESKFLAVNTQINSGNRGYHVITRYPHADFLCLNEPEARLAAHDKQSAIEEIAEELRTRLNGKSIAITRGVKGALLVDKDAAWSVPALSSKVIDRVGAGDAFLSVAALAAFAEFSPEEVILAGSIAAALDVQIVCNRESVDPVLFAKYATTLLK</sequence>
<dbReference type="Pfam" id="PF00294">
    <property type="entry name" value="PfkB"/>
    <property type="match status" value="1"/>
</dbReference>
<dbReference type="SUPFAM" id="SSF52374">
    <property type="entry name" value="Nucleotidylyl transferase"/>
    <property type="match status" value="1"/>
</dbReference>